<evidence type="ECO:0000259" key="5">
    <source>
        <dbReference type="PROSITE" id="PS51501"/>
    </source>
</evidence>
<keyword evidence="1" id="KW-0479">Metal-binding</keyword>
<keyword evidence="7" id="KW-1185">Reference proteome</keyword>
<dbReference type="Pfam" id="PF05180">
    <property type="entry name" value="zf-DNL"/>
    <property type="match status" value="1"/>
</dbReference>
<dbReference type="PROSITE" id="PS51501">
    <property type="entry name" value="ZF_DNL"/>
    <property type="match status" value="1"/>
</dbReference>
<reference evidence="6" key="1">
    <citation type="submission" date="2019-03" db="EMBL/GenBank/DDBJ databases">
        <title>Improved annotation for the trematode Fasciola hepatica.</title>
        <authorList>
            <person name="Choi Y.-J."/>
            <person name="Martin J."/>
            <person name="Mitreva M."/>
        </authorList>
    </citation>
    <scope>NUCLEOTIDE SEQUENCE [LARGE SCALE GENOMIC DNA]</scope>
</reference>
<dbReference type="PANTHER" id="PTHR20922">
    <property type="entry name" value="DNL-TYPE ZINC FINGER PROTEIN"/>
    <property type="match status" value="1"/>
</dbReference>
<dbReference type="PANTHER" id="PTHR20922:SF13">
    <property type="entry name" value="DNL-TYPE ZINC FINGER PROTEIN"/>
    <property type="match status" value="1"/>
</dbReference>
<dbReference type="GO" id="GO:0005739">
    <property type="term" value="C:mitochondrion"/>
    <property type="evidence" value="ECO:0007669"/>
    <property type="project" value="TreeGrafter"/>
</dbReference>
<evidence type="ECO:0000313" key="6">
    <source>
        <dbReference type="EMBL" id="THD20247.1"/>
    </source>
</evidence>
<feature type="domain" description="DNL-type" evidence="5">
    <location>
        <begin position="72"/>
        <end position="145"/>
    </location>
</feature>
<dbReference type="EMBL" id="JXXN02004903">
    <property type="protein sequence ID" value="THD20247.1"/>
    <property type="molecule type" value="Genomic_DNA"/>
</dbReference>
<evidence type="ECO:0000256" key="3">
    <source>
        <dbReference type="ARBA" id="ARBA00022833"/>
    </source>
</evidence>
<dbReference type="AlphaFoldDB" id="A0A4E0RGE9"/>
<sequence length="145" mass="16747">MLTNRFLFALRIRTSSSLRALPACIQNHVPRKMIPQVYIPGAYFPRKGFCSGTPSKSVVLPNPVEPHNSQPDVSGKMYIEFTCKKCNHRSKKYFSKKAYLHGIVIIRCDGCENLHLIADNLGWIKDDRWRLEDVVKVDHKYVWVT</sequence>
<name>A0A4E0RGE9_FASHE</name>
<dbReference type="GO" id="GO:0051087">
    <property type="term" value="F:protein-folding chaperone binding"/>
    <property type="evidence" value="ECO:0007669"/>
    <property type="project" value="TreeGrafter"/>
</dbReference>
<dbReference type="Proteomes" id="UP000230066">
    <property type="component" value="Unassembled WGS sequence"/>
</dbReference>
<keyword evidence="2 4" id="KW-0863">Zinc-finger</keyword>
<evidence type="ECO:0000256" key="1">
    <source>
        <dbReference type="ARBA" id="ARBA00022723"/>
    </source>
</evidence>
<organism evidence="6 7">
    <name type="scientific">Fasciola hepatica</name>
    <name type="common">Liver fluke</name>
    <dbReference type="NCBI Taxonomy" id="6192"/>
    <lineage>
        <taxon>Eukaryota</taxon>
        <taxon>Metazoa</taxon>
        <taxon>Spiralia</taxon>
        <taxon>Lophotrochozoa</taxon>
        <taxon>Platyhelminthes</taxon>
        <taxon>Trematoda</taxon>
        <taxon>Digenea</taxon>
        <taxon>Plagiorchiida</taxon>
        <taxon>Echinostomata</taxon>
        <taxon>Echinostomatoidea</taxon>
        <taxon>Fasciolidae</taxon>
        <taxon>Fasciola</taxon>
    </lineage>
</organism>
<gene>
    <name evidence="6" type="ORF">D915_008660</name>
</gene>
<evidence type="ECO:0000256" key="4">
    <source>
        <dbReference type="PROSITE-ProRule" id="PRU00834"/>
    </source>
</evidence>
<dbReference type="InterPro" id="IPR007853">
    <property type="entry name" value="Znf_DNL-typ"/>
</dbReference>
<protein>
    <submittedName>
        <fullName evidence="6">To Mitochondrial protein import protein ZIM17</fullName>
    </submittedName>
</protein>
<accession>A0A4E0RGE9</accession>
<dbReference type="GO" id="GO:0030150">
    <property type="term" value="P:protein import into mitochondrial matrix"/>
    <property type="evidence" value="ECO:0007669"/>
    <property type="project" value="TreeGrafter"/>
</dbReference>
<proteinExistence type="predicted"/>
<dbReference type="GO" id="GO:0006457">
    <property type="term" value="P:protein folding"/>
    <property type="evidence" value="ECO:0007669"/>
    <property type="project" value="TreeGrafter"/>
</dbReference>
<dbReference type="GO" id="GO:0008270">
    <property type="term" value="F:zinc ion binding"/>
    <property type="evidence" value="ECO:0007669"/>
    <property type="project" value="UniProtKB-KW"/>
</dbReference>
<keyword evidence="3" id="KW-0862">Zinc</keyword>
<dbReference type="GO" id="GO:0050821">
    <property type="term" value="P:protein stabilization"/>
    <property type="evidence" value="ECO:0007669"/>
    <property type="project" value="TreeGrafter"/>
</dbReference>
<evidence type="ECO:0000256" key="2">
    <source>
        <dbReference type="ARBA" id="ARBA00022771"/>
    </source>
</evidence>
<dbReference type="InterPro" id="IPR024158">
    <property type="entry name" value="Mt_import_TIM15"/>
</dbReference>
<comment type="caution">
    <text evidence="6">The sequence shown here is derived from an EMBL/GenBank/DDBJ whole genome shotgun (WGS) entry which is preliminary data.</text>
</comment>
<evidence type="ECO:0000313" key="7">
    <source>
        <dbReference type="Proteomes" id="UP000230066"/>
    </source>
</evidence>